<keyword evidence="3" id="KW-1185">Reference proteome</keyword>
<feature type="region of interest" description="Disordered" evidence="1">
    <location>
        <begin position="1"/>
        <end position="31"/>
    </location>
</feature>
<accession>A0ABN9W1D8</accession>
<comment type="caution">
    <text evidence="2">The sequence shown here is derived from an EMBL/GenBank/DDBJ whole genome shotgun (WGS) entry which is preliminary data.</text>
</comment>
<evidence type="ECO:0008006" key="4">
    <source>
        <dbReference type="Google" id="ProtNLM"/>
    </source>
</evidence>
<evidence type="ECO:0000256" key="1">
    <source>
        <dbReference type="SAM" id="MobiDB-lite"/>
    </source>
</evidence>
<gene>
    <name evidence="2" type="ORF">PCOR1329_LOCUS62274</name>
</gene>
<protein>
    <recommendedName>
        <fullName evidence="4">Sugar phosphate transporter domain-containing protein</fullName>
    </recommendedName>
</protein>
<organism evidence="2 3">
    <name type="scientific">Prorocentrum cordatum</name>
    <dbReference type="NCBI Taxonomy" id="2364126"/>
    <lineage>
        <taxon>Eukaryota</taxon>
        <taxon>Sar</taxon>
        <taxon>Alveolata</taxon>
        <taxon>Dinophyceae</taxon>
        <taxon>Prorocentrales</taxon>
        <taxon>Prorocentraceae</taxon>
        <taxon>Prorocentrum</taxon>
    </lineage>
</organism>
<evidence type="ECO:0000313" key="3">
    <source>
        <dbReference type="Proteomes" id="UP001189429"/>
    </source>
</evidence>
<reference evidence="2" key="1">
    <citation type="submission" date="2023-10" db="EMBL/GenBank/DDBJ databases">
        <authorList>
            <person name="Chen Y."/>
            <person name="Shah S."/>
            <person name="Dougan E. K."/>
            <person name="Thang M."/>
            <person name="Chan C."/>
        </authorList>
    </citation>
    <scope>NUCLEOTIDE SEQUENCE [LARGE SCALE GENOMIC DNA]</scope>
</reference>
<name>A0ABN9W1D8_9DINO</name>
<sequence length="137" mass="14493">MTFAEKPASARNFRGPRPEGTATGGLRGSRVEAEKDWGGRLQLTPQTHPRRDLLTACGAAAHVAVYGVCWTNLLCQVLRLARGGHGYQTTVSLVKALVSPALLIYALESDRCGTPTRGAAAGAISLLLLYDCATQKG</sequence>
<dbReference type="EMBL" id="CAUYUJ010017860">
    <property type="protein sequence ID" value="CAK0878547.1"/>
    <property type="molecule type" value="Genomic_DNA"/>
</dbReference>
<evidence type="ECO:0000313" key="2">
    <source>
        <dbReference type="EMBL" id="CAK0878547.1"/>
    </source>
</evidence>
<proteinExistence type="predicted"/>
<dbReference type="Proteomes" id="UP001189429">
    <property type="component" value="Unassembled WGS sequence"/>
</dbReference>